<feature type="region of interest" description="Disordered" evidence="7">
    <location>
        <begin position="1"/>
        <end position="41"/>
    </location>
</feature>
<gene>
    <name evidence="9" type="ORF">ALQ29_03431</name>
</gene>
<dbReference type="Proteomes" id="UP000276587">
    <property type="component" value="Unassembled WGS sequence"/>
</dbReference>
<sequence length="495" mass="54077">MSMTSVTQPPVSRTGYEWVQRQLSRNERGKEPSSADEELSLTGKQVADRLTRTDHSWHDSNHNGRTELTYEFSTVEPDSFKKDQIDSRNKARKFVPLNARQKDYVRTAQQEYADIANISFTEKAGGGAEGHLIYNGYDTGSNVSPIRGSGFFPDPQGPERPGHVWMRNTDQASRFNEKEDGGFLEGFGDDIWRENLIHEIGHIVGLSHPHGDSEEEGLPDYQENWKNYSIMSYNTPLFSEAEDSGGPVSLMIDDIAALQKTYGANHATRAGDTTYGFNSNSGREHSSLTSSDDKPLFAVWDGGGWDTLDFSGFSQNQVINLNAGSLSSVGGLSRNVGIAEGAVIEEARGGKGRNILIGNEVFNVLRGGPGEDVMYGGSGGAQMWGGAGPNTFVFDGASSGKANWVMDFVSGKDKIDLSGLSKKLGTLTFVSQLPLDHSKPQDPVNPTFLTKPGDVLVSYDRAFGRTFFRLDTTGDGRMDMCIDVQGKVVRKDVVV</sequence>
<dbReference type="Gene3D" id="2.150.10.10">
    <property type="entry name" value="Serralysin-like metalloprotease, C-terminal"/>
    <property type="match status" value="1"/>
</dbReference>
<dbReference type="SUPFAM" id="SSF55486">
    <property type="entry name" value="Metalloproteases ('zincins'), catalytic domain"/>
    <property type="match status" value="1"/>
</dbReference>
<comment type="similarity">
    <text evidence="3">Belongs to the peptidase M10B family.</text>
</comment>
<dbReference type="GO" id="GO:0008237">
    <property type="term" value="F:metallopeptidase activity"/>
    <property type="evidence" value="ECO:0007669"/>
    <property type="project" value="InterPro"/>
</dbReference>
<dbReference type="InterPro" id="IPR011049">
    <property type="entry name" value="Serralysin-like_metalloprot_C"/>
</dbReference>
<evidence type="ECO:0000256" key="2">
    <source>
        <dbReference type="ARBA" id="ARBA00004613"/>
    </source>
</evidence>
<feature type="compositionally biased region" description="Basic and acidic residues" evidence="7">
    <location>
        <begin position="24"/>
        <end position="33"/>
    </location>
</feature>
<name>A0A3M4ARW1_PSEMA</name>
<dbReference type="InterPro" id="IPR013858">
    <property type="entry name" value="Peptidase_M10B_C"/>
</dbReference>
<evidence type="ECO:0000256" key="6">
    <source>
        <dbReference type="ARBA" id="ARBA00022837"/>
    </source>
</evidence>
<keyword evidence="6" id="KW-0106">Calcium</keyword>
<dbReference type="SUPFAM" id="SSF51120">
    <property type="entry name" value="beta-Roll"/>
    <property type="match status" value="1"/>
</dbReference>
<keyword evidence="5" id="KW-0677">Repeat</keyword>
<dbReference type="GO" id="GO:0005509">
    <property type="term" value="F:calcium ion binding"/>
    <property type="evidence" value="ECO:0007669"/>
    <property type="project" value="InterPro"/>
</dbReference>
<evidence type="ECO:0000256" key="1">
    <source>
        <dbReference type="ARBA" id="ARBA00001913"/>
    </source>
</evidence>
<comment type="subcellular location">
    <subcellularLocation>
        <location evidence="2">Secreted</location>
    </subcellularLocation>
</comment>
<dbReference type="PRINTS" id="PR00313">
    <property type="entry name" value="CABNDNGRPT"/>
</dbReference>
<dbReference type="InterPro" id="IPR006026">
    <property type="entry name" value="Peptidase_Metallo"/>
</dbReference>
<keyword evidence="10" id="KW-1185">Reference proteome</keyword>
<evidence type="ECO:0000256" key="4">
    <source>
        <dbReference type="ARBA" id="ARBA00022525"/>
    </source>
</evidence>
<dbReference type="InterPro" id="IPR024079">
    <property type="entry name" value="MetalloPept_cat_dom_sf"/>
</dbReference>
<evidence type="ECO:0000259" key="8">
    <source>
        <dbReference type="SMART" id="SM00235"/>
    </source>
</evidence>
<dbReference type="Pfam" id="PF00353">
    <property type="entry name" value="HemolysinCabind"/>
    <property type="match status" value="1"/>
</dbReference>
<dbReference type="InterPro" id="IPR001343">
    <property type="entry name" value="Hemolysn_Ca-bd"/>
</dbReference>
<organism evidence="9 10">
    <name type="scientific">Pseudomonas marginalis pv. marginalis</name>
    <dbReference type="NCBI Taxonomy" id="97473"/>
    <lineage>
        <taxon>Bacteria</taxon>
        <taxon>Pseudomonadati</taxon>
        <taxon>Pseudomonadota</taxon>
        <taxon>Gammaproteobacteria</taxon>
        <taxon>Pseudomonadales</taxon>
        <taxon>Pseudomonadaceae</taxon>
        <taxon>Pseudomonas</taxon>
    </lineage>
</organism>
<evidence type="ECO:0000313" key="10">
    <source>
        <dbReference type="Proteomes" id="UP000276587"/>
    </source>
</evidence>
<dbReference type="GO" id="GO:0006508">
    <property type="term" value="P:proteolysis"/>
    <property type="evidence" value="ECO:0007669"/>
    <property type="project" value="InterPro"/>
</dbReference>
<dbReference type="GO" id="GO:0008270">
    <property type="term" value="F:zinc ion binding"/>
    <property type="evidence" value="ECO:0007669"/>
    <property type="project" value="InterPro"/>
</dbReference>
<protein>
    <recommendedName>
        <fullName evidence="8">Peptidase metallopeptidase domain-containing protein</fullName>
    </recommendedName>
</protein>
<evidence type="ECO:0000256" key="3">
    <source>
        <dbReference type="ARBA" id="ARBA00009490"/>
    </source>
</evidence>
<evidence type="ECO:0000256" key="7">
    <source>
        <dbReference type="SAM" id="MobiDB-lite"/>
    </source>
</evidence>
<dbReference type="Gene3D" id="3.40.390.10">
    <property type="entry name" value="Collagenase (Catalytic Domain)"/>
    <property type="match status" value="1"/>
</dbReference>
<reference evidence="9 10" key="1">
    <citation type="submission" date="2018-08" db="EMBL/GenBank/DDBJ databases">
        <title>Recombination of ecologically and evolutionarily significant loci maintains genetic cohesion in the Pseudomonas syringae species complex.</title>
        <authorList>
            <person name="Dillon M."/>
            <person name="Thakur S."/>
            <person name="Almeida R.N.D."/>
            <person name="Weir B.S."/>
            <person name="Guttman D.S."/>
        </authorList>
    </citation>
    <scope>NUCLEOTIDE SEQUENCE [LARGE SCALE GENOMIC DNA]</scope>
    <source>
        <strain evidence="9 10">ICMP 3555</strain>
    </source>
</reference>
<dbReference type="Pfam" id="PF08548">
    <property type="entry name" value="Peptidase_M10_C"/>
    <property type="match status" value="1"/>
</dbReference>
<proteinExistence type="inferred from homology"/>
<comment type="cofactor">
    <cofactor evidence="1">
        <name>Ca(2+)</name>
        <dbReference type="ChEBI" id="CHEBI:29108"/>
    </cofactor>
</comment>
<dbReference type="AlphaFoldDB" id="A0A3M4ARW1"/>
<keyword evidence="4" id="KW-0964">Secreted</keyword>
<evidence type="ECO:0000313" key="9">
    <source>
        <dbReference type="EMBL" id="RMP08926.1"/>
    </source>
</evidence>
<dbReference type="GO" id="GO:0005615">
    <property type="term" value="C:extracellular space"/>
    <property type="evidence" value="ECO:0007669"/>
    <property type="project" value="InterPro"/>
</dbReference>
<comment type="caution">
    <text evidence="9">The sequence shown here is derived from an EMBL/GenBank/DDBJ whole genome shotgun (WGS) entry which is preliminary data.</text>
</comment>
<dbReference type="SMART" id="SM00235">
    <property type="entry name" value="ZnMc"/>
    <property type="match status" value="1"/>
</dbReference>
<dbReference type="EMBL" id="RBQF01000177">
    <property type="protein sequence ID" value="RMP08926.1"/>
    <property type="molecule type" value="Genomic_DNA"/>
</dbReference>
<feature type="domain" description="Peptidase metallopeptidase" evidence="8">
    <location>
        <begin position="53"/>
        <end position="264"/>
    </location>
</feature>
<feature type="compositionally biased region" description="Polar residues" evidence="7">
    <location>
        <begin position="1"/>
        <end position="11"/>
    </location>
</feature>
<accession>A0A3M4ARW1</accession>
<evidence type="ECO:0000256" key="5">
    <source>
        <dbReference type="ARBA" id="ARBA00022737"/>
    </source>
</evidence>